<keyword evidence="3 9" id="KW-0547">Nucleotide-binding</keyword>
<evidence type="ECO:0000256" key="7">
    <source>
        <dbReference type="ARBA" id="ARBA00048248"/>
    </source>
</evidence>
<dbReference type="Gene3D" id="3.40.50.620">
    <property type="entry name" value="HUPs"/>
    <property type="match status" value="1"/>
</dbReference>
<name>A0A7D5M6N1_9ARCH</name>
<evidence type="ECO:0000313" key="10">
    <source>
        <dbReference type="EMBL" id="QLH07773.1"/>
    </source>
</evidence>
<dbReference type="PANTHER" id="PTHR46264:SF4">
    <property type="entry name" value="TYROSINE--TRNA LIGASE, CYTOPLASMIC"/>
    <property type="match status" value="1"/>
</dbReference>
<dbReference type="Proteomes" id="UP000509478">
    <property type="component" value="Chromosome"/>
</dbReference>
<evidence type="ECO:0000256" key="9">
    <source>
        <dbReference type="RuleBase" id="RU363036"/>
    </source>
</evidence>
<dbReference type="Pfam" id="PF00579">
    <property type="entry name" value="tRNA-synt_1b"/>
    <property type="match status" value="1"/>
</dbReference>
<keyword evidence="2 9" id="KW-0436">Ligase</keyword>
<reference evidence="10 11" key="1">
    <citation type="submission" date="2018-02" db="EMBL/GenBank/DDBJ databases">
        <title>Complete genome of Nitrosopumilus ureaphilus PS0.</title>
        <authorList>
            <person name="Qin W."/>
            <person name="Zheng Y."/>
            <person name="Stahl D.A."/>
        </authorList>
    </citation>
    <scope>NUCLEOTIDE SEQUENCE [LARGE SCALE GENOMIC DNA]</scope>
    <source>
        <strain evidence="10 11">PS0</strain>
    </source>
</reference>
<proteinExistence type="inferred from homology"/>
<comment type="similarity">
    <text evidence="9">Belongs to the class-I aminoacyl-tRNA synthetase family.</text>
</comment>
<dbReference type="GO" id="GO:0004831">
    <property type="term" value="F:tyrosine-tRNA ligase activity"/>
    <property type="evidence" value="ECO:0007669"/>
    <property type="project" value="UniProtKB-UniRule"/>
</dbReference>
<protein>
    <recommendedName>
        <fullName evidence="1 8">Tyrosine--tRNA ligase</fullName>
        <ecNumber evidence="1 8">6.1.1.1</ecNumber>
    </recommendedName>
</protein>
<keyword evidence="4 9" id="KW-0067">ATP-binding</keyword>
<dbReference type="GeneID" id="56068933"/>
<evidence type="ECO:0000256" key="1">
    <source>
        <dbReference type="ARBA" id="ARBA00013160"/>
    </source>
</evidence>
<keyword evidence="11" id="KW-1185">Reference proteome</keyword>
<dbReference type="GO" id="GO:0006437">
    <property type="term" value="P:tyrosyl-tRNA aminoacylation"/>
    <property type="evidence" value="ECO:0007669"/>
    <property type="project" value="UniProtKB-UniRule"/>
</dbReference>
<sequence length="348" mass="39778">MDITEKVDLIERPPTEEVVTHDELIELFKSNSSPKHYIGLEISGFLHLGSLISTGFKINDFVKAGVKCTVFLADWHTLINDKLGGDWETISKVSKYYQDAFKLVCPDAQIILGSKLYEEKAEYWSELVRFTKHMSIARTMRTLTIMGRSEDDKKIDLAKLLYPAMQAVDIHSLDVDIAHAGMDQRKIHMLVREIFPKMKWKVPVAVHHKLLPGLSKPADMSDSQILGKMSKSDPNSGIFIHNTDDEIKKKISKAWCEEANIQNNPLLEIVRTVIFHDFDEMKVERPEKFGGNVSYSDYNQLETDFVQKKLHPSDLKQTVGNYLVKVISPIREKLNLSEEVNDAIKKSY</sequence>
<dbReference type="Gene3D" id="1.10.240.10">
    <property type="entry name" value="Tyrosyl-Transfer RNA Synthetase"/>
    <property type="match status" value="1"/>
</dbReference>
<dbReference type="OrthoDB" id="8389at2157"/>
<dbReference type="KEGG" id="nue:C5F50_12380"/>
<dbReference type="InterPro" id="IPR023617">
    <property type="entry name" value="Tyr-tRNA-ligase_arc/euk-type"/>
</dbReference>
<dbReference type="GO" id="GO:0005524">
    <property type="term" value="F:ATP binding"/>
    <property type="evidence" value="ECO:0007669"/>
    <property type="project" value="UniProtKB-KW"/>
</dbReference>
<dbReference type="InterPro" id="IPR014729">
    <property type="entry name" value="Rossmann-like_a/b/a_fold"/>
</dbReference>
<evidence type="ECO:0000256" key="8">
    <source>
        <dbReference type="NCBIfam" id="TIGR00234"/>
    </source>
</evidence>
<evidence type="ECO:0000256" key="3">
    <source>
        <dbReference type="ARBA" id="ARBA00022741"/>
    </source>
</evidence>
<evidence type="ECO:0000256" key="2">
    <source>
        <dbReference type="ARBA" id="ARBA00022598"/>
    </source>
</evidence>
<dbReference type="AlphaFoldDB" id="A0A7D5M6N1"/>
<dbReference type="FunFam" id="3.40.50.620:FF:000317">
    <property type="entry name" value="Tyrosine--tRNA ligase"/>
    <property type="match status" value="1"/>
</dbReference>
<organism evidence="10 11">
    <name type="scientific">Nitrosopumilus ureiphilus</name>
    <dbReference type="NCBI Taxonomy" id="1470067"/>
    <lineage>
        <taxon>Archaea</taxon>
        <taxon>Nitrososphaerota</taxon>
        <taxon>Nitrososphaeria</taxon>
        <taxon>Nitrosopumilales</taxon>
        <taxon>Nitrosopumilaceae</taxon>
        <taxon>Nitrosopumilus</taxon>
    </lineage>
</organism>
<evidence type="ECO:0000256" key="4">
    <source>
        <dbReference type="ARBA" id="ARBA00022840"/>
    </source>
</evidence>
<dbReference type="InterPro" id="IPR002305">
    <property type="entry name" value="aa-tRNA-synth_Ic"/>
</dbReference>
<gene>
    <name evidence="10" type="ORF">C5F50_12380</name>
</gene>
<dbReference type="GO" id="GO:0005737">
    <property type="term" value="C:cytoplasm"/>
    <property type="evidence" value="ECO:0007669"/>
    <property type="project" value="UniProtKB-UniRule"/>
</dbReference>
<dbReference type="PIRSF" id="PIRSF006588">
    <property type="entry name" value="TyrRS_arch_euk"/>
    <property type="match status" value="1"/>
</dbReference>
<dbReference type="EMBL" id="CP026995">
    <property type="protein sequence ID" value="QLH07773.1"/>
    <property type="molecule type" value="Genomic_DNA"/>
</dbReference>
<dbReference type="NCBIfam" id="TIGR00234">
    <property type="entry name" value="tyrS"/>
    <property type="match status" value="1"/>
</dbReference>
<dbReference type="InterPro" id="IPR050489">
    <property type="entry name" value="Tyr-tRNA_synthase"/>
</dbReference>
<dbReference type="NCBIfam" id="NF006330">
    <property type="entry name" value="PRK08560.1"/>
    <property type="match status" value="1"/>
</dbReference>
<keyword evidence="5 9" id="KW-0648">Protein biosynthesis</keyword>
<dbReference type="PANTHER" id="PTHR46264">
    <property type="entry name" value="TYROSINE-TRNA LIGASE"/>
    <property type="match status" value="1"/>
</dbReference>
<evidence type="ECO:0000256" key="5">
    <source>
        <dbReference type="ARBA" id="ARBA00022917"/>
    </source>
</evidence>
<dbReference type="SUPFAM" id="SSF52374">
    <property type="entry name" value="Nucleotidylyl transferase"/>
    <property type="match status" value="1"/>
</dbReference>
<dbReference type="RefSeq" id="WP_179371655.1">
    <property type="nucleotide sequence ID" value="NZ_CP026995.1"/>
</dbReference>
<dbReference type="InterPro" id="IPR002307">
    <property type="entry name" value="Tyr-tRNA-ligase"/>
</dbReference>
<evidence type="ECO:0000313" key="11">
    <source>
        <dbReference type="Proteomes" id="UP000509478"/>
    </source>
</evidence>
<evidence type="ECO:0000256" key="6">
    <source>
        <dbReference type="ARBA" id="ARBA00023146"/>
    </source>
</evidence>
<comment type="catalytic activity">
    <reaction evidence="7">
        <text>tRNA(Tyr) + L-tyrosine + ATP = L-tyrosyl-tRNA(Tyr) + AMP + diphosphate + H(+)</text>
        <dbReference type="Rhea" id="RHEA:10220"/>
        <dbReference type="Rhea" id="RHEA-COMP:9706"/>
        <dbReference type="Rhea" id="RHEA-COMP:9707"/>
        <dbReference type="ChEBI" id="CHEBI:15378"/>
        <dbReference type="ChEBI" id="CHEBI:30616"/>
        <dbReference type="ChEBI" id="CHEBI:33019"/>
        <dbReference type="ChEBI" id="CHEBI:58315"/>
        <dbReference type="ChEBI" id="CHEBI:78442"/>
        <dbReference type="ChEBI" id="CHEBI:78536"/>
        <dbReference type="ChEBI" id="CHEBI:456215"/>
        <dbReference type="EC" id="6.1.1.1"/>
    </reaction>
</comment>
<keyword evidence="6 9" id="KW-0030">Aminoacyl-tRNA synthetase</keyword>
<accession>A0A7D5M6N1</accession>
<dbReference type="EC" id="6.1.1.1" evidence="1 8"/>